<feature type="compositionally biased region" description="Polar residues" evidence="1">
    <location>
        <begin position="432"/>
        <end position="443"/>
    </location>
</feature>
<dbReference type="EMBL" id="NAJP01000014">
    <property type="protein sequence ID" value="TKA44546.1"/>
    <property type="molecule type" value="Genomic_DNA"/>
</dbReference>
<evidence type="ECO:0000313" key="5">
    <source>
        <dbReference type="Proteomes" id="UP000310066"/>
    </source>
</evidence>
<dbReference type="InterPro" id="IPR053858">
    <property type="entry name" value="Arb2_dom"/>
</dbReference>
<dbReference type="AlphaFoldDB" id="A0A4U0V997"/>
<reference evidence="4 5" key="1">
    <citation type="submission" date="2017-03" db="EMBL/GenBank/DDBJ databases">
        <title>Genomes of endolithic fungi from Antarctica.</title>
        <authorList>
            <person name="Coleine C."/>
            <person name="Masonjones S."/>
            <person name="Stajich J.E."/>
        </authorList>
    </citation>
    <scope>NUCLEOTIDE SEQUENCE [LARGE SCALE GENOMIC DNA]</scope>
    <source>
        <strain evidence="4 5">CCFEE 5311</strain>
    </source>
</reference>
<evidence type="ECO:0000313" key="6">
    <source>
        <dbReference type="Proteomes" id="UP001175353"/>
    </source>
</evidence>
<evidence type="ECO:0000259" key="2">
    <source>
        <dbReference type="Pfam" id="PF22749"/>
    </source>
</evidence>
<name>A0A4U0V997_9PEZI</name>
<dbReference type="EMBL" id="JAUJLE010000033">
    <property type="protein sequence ID" value="KAK1001766.1"/>
    <property type="molecule type" value="Genomic_DNA"/>
</dbReference>
<dbReference type="STRING" id="329885.A0A4U0V997"/>
<comment type="caution">
    <text evidence="4">The sequence shown here is derived from an EMBL/GenBank/DDBJ whole genome shotgun (WGS) entry which is preliminary data.</text>
</comment>
<feature type="region of interest" description="Disordered" evidence="1">
    <location>
        <begin position="366"/>
        <end position="416"/>
    </location>
</feature>
<reference evidence="3" key="2">
    <citation type="submission" date="2023-06" db="EMBL/GenBank/DDBJ databases">
        <title>Black Yeasts Isolated from many extreme environments.</title>
        <authorList>
            <person name="Coleine C."/>
            <person name="Stajich J.E."/>
            <person name="Selbmann L."/>
        </authorList>
    </citation>
    <scope>NUCLEOTIDE SEQUENCE</scope>
    <source>
        <strain evidence="3">CCFEE 5200</strain>
    </source>
</reference>
<dbReference type="GO" id="GO:0035197">
    <property type="term" value="F:siRNA binding"/>
    <property type="evidence" value="ECO:0007669"/>
    <property type="project" value="TreeGrafter"/>
</dbReference>
<gene>
    <name evidence="4" type="ORF">B0A54_04496</name>
    <name evidence="3" type="ORF">LTR91_005242</name>
</gene>
<dbReference type="Proteomes" id="UP001175353">
    <property type="component" value="Unassembled WGS sequence"/>
</dbReference>
<feature type="domain" description="Arb2" evidence="2">
    <location>
        <begin position="15"/>
        <end position="342"/>
    </location>
</feature>
<dbReference type="InterPro" id="IPR048263">
    <property type="entry name" value="Arb2"/>
</dbReference>
<dbReference type="Proteomes" id="UP000310066">
    <property type="component" value="Unassembled WGS sequence"/>
</dbReference>
<protein>
    <recommendedName>
        <fullName evidence="2">Arb2 domain-containing protein</fullName>
    </recommendedName>
</protein>
<evidence type="ECO:0000313" key="3">
    <source>
        <dbReference type="EMBL" id="KAK1001766.1"/>
    </source>
</evidence>
<sequence>MFRRTSENLPQDPCFPADLHALGYKVNELGQFVEVEPAEGTAADFFDFYHTDSERANEVRKEAMHECARKEILERLSELGVKPLFVYGQKFTQVKPGVPYVSILATNLAVLKKKKDVLVIVNEHKQDLGIWAYRLLLWQAGIEGGSAVGMVKKLKAWQSMSANDSSVSIEAAELVMKKLKLAGNNEENTNASANTPGVIILNPGQLRYSHKEHRGMSQDTWLARPKTWAMGESLVIHEVHNRVPGHENPEAHIRSVLEHVVPVITSENVRLYFVGLSDGGENLLKYLDDKLFSDHEAPIGANLEGVALIQPTHLPYQLKSVSLGHFLASPGARSWVSSDKPKGELLIVPSSPITHFTSGASSMIAEAGTTGGRKDSGSDTSTSTPIPIPGARTRADSIQPSRVVGPEVNPSVQSRISDSYTLVGDSPALEHSMQSLPSDSWSLDQRGPWATRSRAGTTDSNAAVSTGDPSDPSDLNADIALAKEAGYESPDLDIESYPYHEDPVSCPTFSAGVEEVSELLWPTVMDDVLEWFKSLSEYADEREKSILASQQMMDLHGSWES</sequence>
<dbReference type="OrthoDB" id="421951at2759"/>
<evidence type="ECO:0000313" key="4">
    <source>
        <dbReference type="EMBL" id="TKA44546.1"/>
    </source>
</evidence>
<dbReference type="Pfam" id="PF22749">
    <property type="entry name" value="Arb2"/>
    <property type="match status" value="1"/>
</dbReference>
<keyword evidence="6" id="KW-1185">Reference proteome</keyword>
<dbReference type="PANTHER" id="PTHR21357">
    <property type="entry name" value="FAM172 FAMILY PROTEIN HOMOLOG CG10038"/>
    <property type="match status" value="1"/>
</dbReference>
<dbReference type="GO" id="GO:0005634">
    <property type="term" value="C:nucleus"/>
    <property type="evidence" value="ECO:0007669"/>
    <property type="project" value="TreeGrafter"/>
</dbReference>
<dbReference type="GO" id="GO:0031048">
    <property type="term" value="P:regulatory ncRNA-mediated heterochromatin formation"/>
    <property type="evidence" value="ECO:0007669"/>
    <property type="project" value="TreeGrafter"/>
</dbReference>
<evidence type="ECO:0000256" key="1">
    <source>
        <dbReference type="SAM" id="MobiDB-lite"/>
    </source>
</evidence>
<dbReference type="PANTHER" id="PTHR21357:SF4">
    <property type="entry name" value="FAM172 FAMILY PROTEIN HOMOLOG CG10038"/>
    <property type="match status" value="1"/>
</dbReference>
<organism evidence="4 5">
    <name type="scientific">Friedmanniomyces endolithicus</name>
    <dbReference type="NCBI Taxonomy" id="329885"/>
    <lineage>
        <taxon>Eukaryota</taxon>
        <taxon>Fungi</taxon>
        <taxon>Dikarya</taxon>
        <taxon>Ascomycota</taxon>
        <taxon>Pezizomycotina</taxon>
        <taxon>Dothideomycetes</taxon>
        <taxon>Dothideomycetidae</taxon>
        <taxon>Mycosphaerellales</taxon>
        <taxon>Teratosphaeriaceae</taxon>
        <taxon>Friedmanniomyces</taxon>
    </lineage>
</organism>
<proteinExistence type="predicted"/>
<accession>A0A4U0V997</accession>
<feature type="region of interest" description="Disordered" evidence="1">
    <location>
        <begin position="430"/>
        <end position="476"/>
    </location>
</feature>
<feature type="compositionally biased region" description="Polar residues" evidence="1">
    <location>
        <begin position="454"/>
        <end position="468"/>
    </location>
</feature>